<keyword evidence="2" id="KW-1185">Reference proteome</keyword>
<dbReference type="Proteomes" id="UP001238540">
    <property type="component" value="Unassembled WGS sequence"/>
</dbReference>
<comment type="caution">
    <text evidence="1">The sequence shown here is derived from an EMBL/GenBank/DDBJ whole genome shotgun (WGS) entry which is preliminary data.</text>
</comment>
<name>A0ABT8C0U5_9VIBR</name>
<accession>A0ABT8C0U5</accession>
<dbReference type="EMBL" id="JAUFQC010000027">
    <property type="protein sequence ID" value="MDN3611963.1"/>
    <property type="molecule type" value="Genomic_DNA"/>
</dbReference>
<sequence>MFKSSSISVMVLIALAGCQSTEKSVSKDQYNLNKPSGIEVNEMTFSVDFAQPETLITSIDYVSVQESKGQAQYLALKEKWSKDQIEARNKQLGSMYQNGTFIVRVYGETINSVSRDFYQVDLIQQGDVIQTGVFDAVGDVPSMDYPSRLWRNDSKLATYGLDTSQPFNIRVMFGDQIANYQYSPELKG</sequence>
<organism evidence="1 2">
    <name type="scientific">Vibrio ostreicida</name>
    <dbReference type="NCBI Taxonomy" id="526588"/>
    <lineage>
        <taxon>Bacteria</taxon>
        <taxon>Pseudomonadati</taxon>
        <taxon>Pseudomonadota</taxon>
        <taxon>Gammaproteobacteria</taxon>
        <taxon>Vibrionales</taxon>
        <taxon>Vibrionaceae</taxon>
        <taxon>Vibrio</taxon>
    </lineage>
</organism>
<evidence type="ECO:0000313" key="1">
    <source>
        <dbReference type="EMBL" id="MDN3611963.1"/>
    </source>
</evidence>
<protein>
    <submittedName>
        <fullName evidence="1">Uncharacterized protein</fullName>
    </submittedName>
</protein>
<dbReference type="RefSeq" id="WP_170882616.1">
    <property type="nucleotide sequence ID" value="NZ_JABEYA020000004.1"/>
</dbReference>
<proteinExistence type="predicted"/>
<gene>
    <name evidence="1" type="ORF">QWZ16_20435</name>
</gene>
<evidence type="ECO:0000313" key="2">
    <source>
        <dbReference type="Proteomes" id="UP001238540"/>
    </source>
</evidence>
<reference evidence="2" key="1">
    <citation type="journal article" date="2019" name="Int. J. Syst. Evol. Microbiol.">
        <title>The Global Catalogue of Microorganisms (GCM) 10K type strain sequencing project: providing services to taxonomists for standard genome sequencing and annotation.</title>
        <authorList>
            <consortium name="The Broad Institute Genomics Platform"/>
            <consortium name="The Broad Institute Genome Sequencing Center for Infectious Disease"/>
            <person name="Wu L."/>
            <person name="Ma J."/>
        </authorList>
    </citation>
    <scope>NUCLEOTIDE SEQUENCE [LARGE SCALE GENOMIC DNA]</scope>
    <source>
        <strain evidence="2">CECT 7398</strain>
    </source>
</reference>
<dbReference type="PROSITE" id="PS51257">
    <property type="entry name" value="PROKAR_LIPOPROTEIN"/>
    <property type="match status" value="1"/>
</dbReference>